<comment type="subcellular location">
    <subcellularLocation>
        <location evidence="1">Cell membrane</location>
        <topology evidence="1">Multi-pass membrane protein</topology>
    </subcellularLocation>
</comment>
<dbReference type="Pfam" id="PF03631">
    <property type="entry name" value="Virul_fac_BrkB"/>
    <property type="match status" value="1"/>
</dbReference>
<dbReference type="NCBIfam" id="TIGR00765">
    <property type="entry name" value="yihY_not_rbn"/>
    <property type="match status" value="1"/>
</dbReference>
<feature type="transmembrane region" description="Helical" evidence="6">
    <location>
        <begin position="221"/>
        <end position="243"/>
    </location>
</feature>
<keyword evidence="2" id="KW-1003">Cell membrane</keyword>
<dbReference type="PIRSF" id="PIRSF035875">
    <property type="entry name" value="RNase_BN"/>
    <property type="match status" value="1"/>
</dbReference>
<feature type="transmembrane region" description="Helical" evidence="6">
    <location>
        <begin position="194"/>
        <end position="214"/>
    </location>
</feature>
<dbReference type="KEGG" id="dar:Daro_0234"/>
<dbReference type="STRING" id="159087.Daro_0234"/>
<dbReference type="eggNOG" id="COG1295">
    <property type="taxonomic scope" value="Bacteria"/>
</dbReference>
<keyword evidence="3 6" id="KW-0812">Transmembrane</keyword>
<reference evidence="7" key="1">
    <citation type="submission" date="2005-08" db="EMBL/GenBank/DDBJ databases">
        <title>Complete sequence of Dechloromonas aromatica RCB.</title>
        <authorList>
            <person name="Salinero K.K."/>
            <person name="Copeland A."/>
            <person name="Lucas S."/>
            <person name="Lapidus A."/>
            <person name="Barry K."/>
            <person name="Detter J.C."/>
            <person name="Glavina T."/>
            <person name="Hammon N."/>
            <person name="Israni S."/>
            <person name="Pitluck S."/>
            <person name="Di Bartolo G."/>
            <person name="Trong S."/>
            <person name="Schmutz J."/>
            <person name="Larimer F."/>
            <person name="Land M."/>
            <person name="Ivanova N."/>
            <person name="Richardson P."/>
        </authorList>
    </citation>
    <scope>NUCLEOTIDE SEQUENCE</scope>
    <source>
        <strain evidence="7">RCB</strain>
    </source>
</reference>
<dbReference type="HOGENOM" id="CLU_077669_0_0_4"/>
<dbReference type="EMBL" id="CP000089">
    <property type="protein sequence ID" value="AAZ44993.1"/>
    <property type="molecule type" value="Genomic_DNA"/>
</dbReference>
<feature type="transmembrane region" description="Helical" evidence="6">
    <location>
        <begin position="37"/>
        <end position="63"/>
    </location>
</feature>
<dbReference type="PANTHER" id="PTHR30213:SF0">
    <property type="entry name" value="UPF0761 MEMBRANE PROTEIN YIHY"/>
    <property type="match status" value="1"/>
</dbReference>
<dbReference type="AlphaFoldDB" id="Q47JI8"/>
<dbReference type="InterPro" id="IPR017039">
    <property type="entry name" value="Virul_fac_BrkB"/>
</dbReference>
<keyword evidence="4 6" id="KW-1133">Transmembrane helix</keyword>
<proteinExistence type="predicted"/>
<evidence type="ECO:0000256" key="5">
    <source>
        <dbReference type="ARBA" id="ARBA00023136"/>
    </source>
</evidence>
<feature type="transmembrane region" description="Helical" evidence="6">
    <location>
        <begin position="102"/>
        <end position="122"/>
    </location>
</feature>
<accession>Q47JI8</accession>
<protein>
    <submittedName>
        <fullName evidence="7">Ribonuclease BN</fullName>
    </submittedName>
</protein>
<keyword evidence="5 6" id="KW-0472">Membrane</keyword>
<dbReference type="GO" id="GO:0005886">
    <property type="term" value="C:plasma membrane"/>
    <property type="evidence" value="ECO:0007669"/>
    <property type="project" value="UniProtKB-SubCell"/>
</dbReference>
<evidence type="ECO:0000256" key="1">
    <source>
        <dbReference type="ARBA" id="ARBA00004651"/>
    </source>
</evidence>
<evidence type="ECO:0000313" key="7">
    <source>
        <dbReference type="EMBL" id="AAZ44993.1"/>
    </source>
</evidence>
<evidence type="ECO:0000256" key="3">
    <source>
        <dbReference type="ARBA" id="ARBA00022692"/>
    </source>
</evidence>
<sequence length="296" mass="32160">MTDPFLALRGEPPAMQVLKHPLAFVLRILRGFSGNQGLLLAGAIAYYALLSVVPLLILSVFVLSHLVSQVELLDVLGRYLEWLVPSQSQAVLADVSGFLQNGIGIGALLLGTMLFFSSLAFSGLEKAMAIIFFHRGRQKKRHFLVSAVLPYCFVFVLGIALLAVTFASASLQAMAHESIYFLGWEWPLRGVSGLLFYLLGLLMETAVLTSLYLIIPVGRTLLSHALIGGFSAALLWEALRHVLVWYLTSLSRVSVVYGSLTTAVVALFCMELGATLLLLGAQVIAEYELLDDNSSA</sequence>
<dbReference type="PANTHER" id="PTHR30213">
    <property type="entry name" value="INNER MEMBRANE PROTEIN YHJD"/>
    <property type="match status" value="1"/>
</dbReference>
<organism evidence="7">
    <name type="scientific">Dechloromonas aromatica (strain RCB)</name>
    <dbReference type="NCBI Taxonomy" id="159087"/>
    <lineage>
        <taxon>Bacteria</taxon>
        <taxon>Pseudomonadati</taxon>
        <taxon>Pseudomonadota</taxon>
        <taxon>Betaproteobacteria</taxon>
        <taxon>Rhodocyclales</taxon>
        <taxon>Azonexaceae</taxon>
        <taxon>Dechloromonas</taxon>
    </lineage>
</organism>
<feature type="transmembrane region" description="Helical" evidence="6">
    <location>
        <begin position="255"/>
        <end position="279"/>
    </location>
</feature>
<name>Q47JI8_DECAR</name>
<feature type="transmembrane region" description="Helical" evidence="6">
    <location>
        <begin position="143"/>
        <end position="174"/>
    </location>
</feature>
<evidence type="ECO:0000256" key="2">
    <source>
        <dbReference type="ARBA" id="ARBA00022475"/>
    </source>
</evidence>
<gene>
    <name evidence="7" type="ordered locus">Daro_0234</name>
</gene>
<evidence type="ECO:0000256" key="4">
    <source>
        <dbReference type="ARBA" id="ARBA00022989"/>
    </source>
</evidence>
<evidence type="ECO:0000256" key="6">
    <source>
        <dbReference type="SAM" id="Phobius"/>
    </source>
</evidence>